<proteinExistence type="predicted"/>
<dbReference type="AlphaFoldDB" id="A0AAD6WLZ5"/>
<comment type="caution">
    <text evidence="2">The sequence shown here is derived from an EMBL/GenBank/DDBJ whole genome shotgun (WGS) entry which is preliminary data.</text>
</comment>
<feature type="region of interest" description="Disordered" evidence="1">
    <location>
        <begin position="211"/>
        <end position="230"/>
    </location>
</feature>
<accession>A0AAD6WLZ5</accession>
<name>A0AAD6WLZ5_9AGAR</name>
<feature type="region of interest" description="Disordered" evidence="1">
    <location>
        <begin position="470"/>
        <end position="502"/>
    </location>
</feature>
<keyword evidence="3" id="KW-1185">Reference proteome</keyword>
<reference evidence="2" key="1">
    <citation type="submission" date="2023-03" db="EMBL/GenBank/DDBJ databases">
        <title>Massive genome expansion in bonnet fungi (Mycena s.s.) driven by repeated elements and novel gene families across ecological guilds.</title>
        <authorList>
            <consortium name="Lawrence Berkeley National Laboratory"/>
            <person name="Harder C.B."/>
            <person name="Miyauchi S."/>
            <person name="Viragh M."/>
            <person name="Kuo A."/>
            <person name="Thoen E."/>
            <person name="Andreopoulos B."/>
            <person name="Lu D."/>
            <person name="Skrede I."/>
            <person name="Drula E."/>
            <person name="Henrissat B."/>
            <person name="Morin E."/>
            <person name="Kohler A."/>
            <person name="Barry K."/>
            <person name="LaButti K."/>
            <person name="Morin E."/>
            <person name="Salamov A."/>
            <person name="Lipzen A."/>
            <person name="Mereny Z."/>
            <person name="Hegedus B."/>
            <person name="Baldrian P."/>
            <person name="Stursova M."/>
            <person name="Weitz H."/>
            <person name="Taylor A."/>
            <person name="Grigoriev I.V."/>
            <person name="Nagy L.G."/>
            <person name="Martin F."/>
            <person name="Kauserud H."/>
        </authorList>
    </citation>
    <scope>NUCLEOTIDE SEQUENCE</scope>
    <source>
        <strain evidence="2">CBHHK200</strain>
    </source>
</reference>
<protein>
    <submittedName>
        <fullName evidence="2">Uncharacterized protein</fullName>
    </submittedName>
</protein>
<feature type="compositionally biased region" description="Acidic residues" evidence="1">
    <location>
        <begin position="485"/>
        <end position="502"/>
    </location>
</feature>
<dbReference type="Proteomes" id="UP001218188">
    <property type="component" value="Unassembled WGS sequence"/>
</dbReference>
<sequence length="502" mass="54998">MATNGTVPPGTRVKYPYNLSLGFRAAMQFQPNSTSNSDSDLFPSETRLIFDPSAVHRIELAFLREPDVDSIPVPNASTATRIIFPASFRIVTRSPRSSSYKSSSPQMLQILKPIKFAKPRLQISFPASLQFNGAGAQLDYREFHRDEYAACTGTYVYGEGIGGDRRIEGVARESAAPIRRGCCVDWTHRNDCRARLGSRVRALQELQHGRCMHGDSTHTTSTRASSSRRVRRETAPGSWCQVHSTRAGAGALCGSVREGGAMRDEEHRACALAAGGSRVGRGWGWRAIGSGDVGRWRGSVWRTHPQAPARRACLRAVCARSVAPPYGSAPRVRRGIRCGKHAQEHEERTLGLRCAATSGGSGWYFQEALCGCTYPVRESSGPPRPRHARSQCRRVEVLRRGGEKRTLESRGGKVMWGEGWRRRWPLAACERAPSAYGTRRGPALCGSSGDQTARRARQAIKAVVQRGCLSKRGQEDDAGAGAKEEAEDADEDGEFVEVEENG</sequence>
<gene>
    <name evidence="2" type="ORF">C8F04DRAFT_1242785</name>
</gene>
<evidence type="ECO:0000313" key="3">
    <source>
        <dbReference type="Proteomes" id="UP001218188"/>
    </source>
</evidence>
<evidence type="ECO:0000313" key="2">
    <source>
        <dbReference type="EMBL" id="KAJ7019163.1"/>
    </source>
</evidence>
<organism evidence="2 3">
    <name type="scientific">Mycena alexandri</name>
    <dbReference type="NCBI Taxonomy" id="1745969"/>
    <lineage>
        <taxon>Eukaryota</taxon>
        <taxon>Fungi</taxon>
        <taxon>Dikarya</taxon>
        <taxon>Basidiomycota</taxon>
        <taxon>Agaricomycotina</taxon>
        <taxon>Agaricomycetes</taxon>
        <taxon>Agaricomycetidae</taxon>
        <taxon>Agaricales</taxon>
        <taxon>Marasmiineae</taxon>
        <taxon>Mycenaceae</taxon>
        <taxon>Mycena</taxon>
    </lineage>
</organism>
<dbReference type="EMBL" id="JARJCM010000305">
    <property type="protein sequence ID" value="KAJ7019163.1"/>
    <property type="molecule type" value="Genomic_DNA"/>
</dbReference>
<evidence type="ECO:0000256" key="1">
    <source>
        <dbReference type="SAM" id="MobiDB-lite"/>
    </source>
</evidence>